<accession>A0A1G8CPA6</accession>
<dbReference type="Proteomes" id="UP000198956">
    <property type="component" value="Unassembled WGS sequence"/>
</dbReference>
<protein>
    <submittedName>
        <fullName evidence="1">Uncharacterized protein</fullName>
    </submittedName>
</protein>
<dbReference type="AlphaFoldDB" id="A0A1G8CPA6"/>
<name>A0A1G8CPA6_ANETH</name>
<evidence type="ECO:0000313" key="1">
    <source>
        <dbReference type="EMBL" id="SDH47153.1"/>
    </source>
</evidence>
<gene>
    <name evidence="1" type="ORF">SAMN04489735_10272</name>
</gene>
<reference evidence="1 2" key="1">
    <citation type="submission" date="2016-10" db="EMBL/GenBank/DDBJ databases">
        <authorList>
            <person name="de Groot N.N."/>
        </authorList>
    </citation>
    <scope>NUCLEOTIDE SEQUENCE [LARGE SCALE GENOMIC DNA]</scope>
    <source>
        <strain evidence="1 2">L 420-91</strain>
    </source>
</reference>
<proteinExistence type="predicted"/>
<sequence>MGPAHSPEEREWQTICPYSFTQGASPFFSLDVLSSSFQLHKDVHVSSVIYIE</sequence>
<evidence type="ECO:0000313" key="2">
    <source>
        <dbReference type="Proteomes" id="UP000198956"/>
    </source>
</evidence>
<dbReference type="EMBL" id="FNDE01000027">
    <property type="protein sequence ID" value="SDH47153.1"/>
    <property type="molecule type" value="Genomic_DNA"/>
</dbReference>
<organism evidence="1 2">
    <name type="scientific">Aneurinibacillus thermoaerophilus</name>
    <dbReference type="NCBI Taxonomy" id="143495"/>
    <lineage>
        <taxon>Bacteria</taxon>
        <taxon>Bacillati</taxon>
        <taxon>Bacillota</taxon>
        <taxon>Bacilli</taxon>
        <taxon>Bacillales</taxon>
        <taxon>Paenibacillaceae</taxon>
        <taxon>Aneurinibacillus group</taxon>
        <taxon>Aneurinibacillus</taxon>
    </lineage>
</organism>